<keyword evidence="11" id="KW-1185">Reference proteome</keyword>
<evidence type="ECO:0000256" key="6">
    <source>
        <dbReference type="ARBA" id="ARBA00022840"/>
    </source>
</evidence>
<dbReference type="AlphaFoldDB" id="A0A1H4BBC3"/>
<dbReference type="EC" id="2.7.2.4" evidence="2"/>
<dbReference type="GO" id="GO:0009089">
    <property type="term" value="P:lysine biosynthetic process via diaminopimelate"/>
    <property type="evidence" value="ECO:0007669"/>
    <property type="project" value="TreeGrafter"/>
</dbReference>
<evidence type="ECO:0000256" key="5">
    <source>
        <dbReference type="ARBA" id="ARBA00022777"/>
    </source>
</evidence>
<dbReference type="Pfam" id="PF00696">
    <property type="entry name" value="AA_kinase"/>
    <property type="match status" value="1"/>
</dbReference>
<evidence type="ECO:0000256" key="7">
    <source>
        <dbReference type="ARBA" id="ARBA00047872"/>
    </source>
</evidence>
<dbReference type="EMBL" id="FNQO01000005">
    <property type="protein sequence ID" value="SEA45407.1"/>
    <property type="molecule type" value="Genomic_DNA"/>
</dbReference>
<accession>A0A1H4BBC3</accession>
<keyword evidence="3" id="KW-0808">Transferase</keyword>
<dbReference type="PANTHER" id="PTHR21499:SF3">
    <property type="entry name" value="ASPARTOKINASE"/>
    <property type="match status" value="1"/>
</dbReference>
<dbReference type="STRING" id="658218.SAMN05216562_3177"/>
<dbReference type="NCBIfam" id="NF006614">
    <property type="entry name" value="PRK09181.1"/>
    <property type="match status" value="1"/>
</dbReference>
<name>A0A1H4BBC3_9GAMM</name>
<reference evidence="11" key="1">
    <citation type="submission" date="2016-10" db="EMBL/GenBank/DDBJ databases">
        <authorList>
            <person name="Varghese N."/>
            <person name="Submissions S."/>
        </authorList>
    </citation>
    <scope>NUCLEOTIDE SEQUENCE [LARGE SCALE GENOMIC DNA]</scope>
    <source>
        <strain evidence="11">CGMCC 1.10657</strain>
    </source>
</reference>
<evidence type="ECO:0000259" key="9">
    <source>
        <dbReference type="Pfam" id="PF22468"/>
    </source>
</evidence>
<sequence length="486" mass="53768">MKRHTVEKIGGTSMSDYAAVRDNIILKNGGAAIGKAAGEGVYQRIFVVSAYGGITDLLLEHKKSGRPGIFALFAGSDEEQNWSEAVDGLRQRVEEINASLFEDPEMLTRANAFIGERLQDTERCLSDLERLCQHGHFELEGHLNTVSEMLASLGEAHSAWNTVQLLRQEGINARFVDLTGWRDGEHLDLDDRIRLAFADIDLSKELPIVTGYAHTRAGLMKTFARGYSEMTFSRIAVITEACEAIIHKEYHLSSADPRLVGEIHAVPIGRTNYDVADQLANLGMEAIHPRAAKGLRQQEIPLRIMNTFEPEHAGTLVTGDYVSETPCVEIIAGRKNIYAVECFDQDMMGVMTSYDRTINEIIARFKGSVVTKDINANTITHFLANNLKTVKRIRSTISEQFPDCDIQVRKVAVVSAIGSDMKVPGMLSRAVAALAQSGISVLAVHQSMRQVDMQFVVNEKDYERAVKSLHHALVEVYEHGEAICAA</sequence>
<dbReference type="Gene3D" id="3.30.2130.10">
    <property type="entry name" value="VC0802-like"/>
    <property type="match status" value="1"/>
</dbReference>
<dbReference type="RefSeq" id="WP_091390926.1">
    <property type="nucleotide sequence ID" value="NZ_FNQO01000005.1"/>
</dbReference>
<dbReference type="GO" id="GO:0005829">
    <property type="term" value="C:cytosol"/>
    <property type="evidence" value="ECO:0007669"/>
    <property type="project" value="TreeGrafter"/>
</dbReference>
<dbReference type="InterPro" id="IPR036393">
    <property type="entry name" value="AceGlu_kinase-like_sf"/>
</dbReference>
<comment type="catalytic activity">
    <reaction evidence="7">
        <text>L-aspartate + ATP = 4-phospho-L-aspartate + ADP</text>
        <dbReference type="Rhea" id="RHEA:23776"/>
        <dbReference type="ChEBI" id="CHEBI:29991"/>
        <dbReference type="ChEBI" id="CHEBI:30616"/>
        <dbReference type="ChEBI" id="CHEBI:57535"/>
        <dbReference type="ChEBI" id="CHEBI:456216"/>
        <dbReference type="EC" id="2.7.2.4"/>
    </reaction>
</comment>
<dbReference type="InterPro" id="IPR045865">
    <property type="entry name" value="ACT-like_dom_sf"/>
</dbReference>
<evidence type="ECO:0000256" key="1">
    <source>
        <dbReference type="ARBA" id="ARBA00010122"/>
    </source>
</evidence>
<feature type="domain" description="Aspartokinase ACT" evidence="9">
    <location>
        <begin position="414"/>
        <end position="473"/>
    </location>
</feature>
<feature type="domain" description="Aspartate/glutamate/uridylate kinase" evidence="8">
    <location>
        <begin position="5"/>
        <end position="306"/>
    </location>
</feature>
<dbReference type="InterPro" id="IPR001048">
    <property type="entry name" value="Asp/Glu/Uridylate_kinase"/>
</dbReference>
<dbReference type="OrthoDB" id="9799110at2"/>
<keyword evidence="6" id="KW-0067">ATP-binding</keyword>
<dbReference type="GO" id="GO:0009090">
    <property type="term" value="P:homoserine biosynthetic process"/>
    <property type="evidence" value="ECO:0007669"/>
    <property type="project" value="TreeGrafter"/>
</dbReference>
<dbReference type="GO" id="GO:0004072">
    <property type="term" value="F:aspartate kinase activity"/>
    <property type="evidence" value="ECO:0007669"/>
    <property type="project" value="UniProtKB-EC"/>
</dbReference>
<comment type="similarity">
    <text evidence="1">Belongs to the aspartokinase family.</text>
</comment>
<evidence type="ECO:0000313" key="11">
    <source>
        <dbReference type="Proteomes" id="UP000198658"/>
    </source>
</evidence>
<evidence type="ECO:0000259" key="8">
    <source>
        <dbReference type="Pfam" id="PF00696"/>
    </source>
</evidence>
<dbReference type="Gene3D" id="3.40.1160.10">
    <property type="entry name" value="Acetylglutamate kinase-like"/>
    <property type="match status" value="1"/>
</dbReference>
<proteinExistence type="inferred from homology"/>
<protein>
    <recommendedName>
        <fullName evidence="2">aspartate kinase</fullName>
        <ecNumber evidence="2">2.7.2.4</ecNumber>
    </recommendedName>
</protein>
<dbReference type="Pfam" id="PF22468">
    <property type="entry name" value="ACT_9"/>
    <property type="match status" value="1"/>
</dbReference>
<dbReference type="CDD" id="cd04915">
    <property type="entry name" value="ACT_AK-Ectoine_2"/>
    <property type="match status" value="1"/>
</dbReference>
<evidence type="ECO:0000256" key="2">
    <source>
        <dbReference type="ARBA" id="ARBA00013059"/>
    </source>
</evidence>
<evidence type="ECO:0000256" key="4">
    <source>
        <dbReference type="ARBA" id="ARBA00022741"/>
    </source>
</evidence>
<keyword evidence="5 10" id="KW-0418">Kinase</keyword>
<dbReference type="SUPFAM" id="SSF53633">
    <property type="entry name" value="Carbamate kinase-like"/>
    <property type="match status" value="1"/>
</dbReference>
<dbReference type="Proteomes" id="UP000198658">
    <property type="component" value="Unassembled WGS sequence"/>
</dbReference>
<keyword evidence="4" id="KW-0547">Nucleotide-binding</keyword>
<evidence type="ECO:0000313" key="10">
    <source>
        <dbReference type="EMBL" id="SEA45407.1"/>
    </source>
</evidence>
<dbReference type="PANTHER" id="PTHR21499">
    <property type="entry name" value="ASPARTATE KINASE"/>
    <property type="match status" value="1"/>
</dbReference>
<organism evidence="10 11">
    <name type="scientific">Microbulbifer marinus</name>
    <dbReference type="NCBI Taxonomy" id="658218"/>
    <lineage>
        <taxon>Bacteria</taxon>
        <taxon>Pseudomonadati</taxon>
        <taxon>Pseudomonadota</taxon>
        <taxon>Gammaproteobacteria</taxon>
        <taxon>Cellvibrionales</taxon>
        <taxon>Microbulbiferaceae</taxon>
        <taxon>Microbulbifer</taxon>
    </lineage>
</organism>
<evidence type="ECO:0000256" key="3">
    <source>
        <dbReference type="ARBA" id="ARBA00022679"/>
    </source>
</evidence>
<dbReference type="SUPFAM" id="SSF55021">
    <property type="entry name" value="ACT-like"/>
    <property type="match status" value="1"/>
</dbReference>
<dbReference type="InterPro" id="IPR054352">
    <property type="entry name" value="ACT_Aspartokinase"/>
</dbReference>
<gene>
    <name evidence="10" type="ORF">SAMN05216562_3177</name>
</gene>
<dbReference type="GO" id="GO:0005524">
    <property type="term" value="F:ATP binding"/>
    <property type="evidence" value="ECO:0007669"/>
    <property type="project" value="UniProtKB-KW"/>
</dbReference>